<keyword evidence="3" id="KW-1003">Cell membrane</keyword>
<dbReference type="GeneID" id="98914014"/>
<proteinExistence type="inferred from homology"/>
<evidence type="ECO:0000256" key="6">
    <source>
        <dbReference type="ARBA" id="ARBA00023136"/>
    </source>
</evidence>
<feature type="domain" description="Polysaccharide chain length determinant N-terminal" evidence="8">
    <location>
        <begin position="14"/>
        <end position="103"/>
    </location>
</feature>
<evidence type="ECO:0000256" key="4">
    <source>
        <dbReference type="ARBA" id="ARBA00022692"/>
    </source>
</evidence>
<evidence type="ECO:0000256" key="3">
    <source>
        <dbReference type="ARBA" id="ARBA00022475"/>
    </source>
</evidence>
<evidence type="ECO:0000256" key="5">
    <source>
        <dbReference type="ARBA" id="ARBA00022989"/>
    </source>
</evidence>
<dbReference type="GO" id="GO:0005886">
    <property type="term" value="C:plasma membrane"/>
    <property type="evidence" value="ECO:0007669"/>
    <property type="project" value="UniProtKB-SubCell"/>
</dbReference>
<dbReference type="InterPro" id="IPR003856">
    <property type="entry name" value="LPS_length_determ_N"/>
</dbReference>
<evidence type="ECO:0000256" key="7">
    <source>
        <dbReference type="SAM" id="Phobius"/>
    </source>
</evidence>
<feature type="transmembrane region" description="Helical" evidence="7">
    <location>
        <begin position="30"/>
        <end position="50"/>
    </location>
</feature>
<feature type="domain" description="Tyrosine-protein kinase G-rich" evidence="9">
    <location>
        <begin position="133"/>
        <end position="200"/>
    </location>
</feature>
<dbReference type="InterPro" id="IPR032807">
    <property type="entry name" value="GNVR"/>
</dbReference>
<dbReference type="Pfam" id="PF13807">
    <property type="entry name" value="GNVR"/>
    <property type="match status" value="1"/>
</dbReference>
<keyword evidence="5 7" id="KW-1133">Transmembrane helix</keyword>
<comment type="subcellular location">
    <subcellularLocation>
        <location evidence="1">Cell membrane</location>
        <topology evidence="1">Multi-pass membrane protein</topology>
    </subcellularLocation>
</comment>
<dbReference type="Proteomes" id="UP000295515">
    <property type="component" value="Unassembled WGS sequence"/>
</dbReference>
<accession>A0A4R3Z908</accession>
<comment type="similarity">
    <text evidence="2">Belongs to the CpsC/CapA family.</text>
</comment>
<gene>
    <name evidence="10" type="ORF">EDD60_101189</name>
</gene>
<dbReference type="InterPro" id="IPR050445">
    <property type="entry name" value="Bact_polysacc_biosynth/exp"/>
</dbReference>
<evidence type="ECO:0000256" key="1">
    <source>
        <dbReference type="ARBA" id="ARBA00004651"/>
    </source>
</evidence>
<dbReference type="GO" id="GO:0004713">
    <property type="term" value="F:protein tyrosine kinase activity"/>
    <property type="evidence" value="ECO:0007669"/>
    <property type="project" value="TreeGrafter"/>
</dbReference>
<protein>
    <submittedName>
        <fullName evidence="10">Capsular polysaccharide biosynthesis protein</fullName>
    </submittedName>
</protein>
<reference evidence="10 11" key="1">
    <citation type="submission" date="2019-03" db="EMBL/GenBank/DDBJ databases">
        <title>Genomic Encyclopedia of Type Strains, Phase IV (KMG-IV): sequencing the most valuable type-strain genomes for metagenomic binning, comparative biology and taxonomic classification.</title>
        <authorList>
            <person name="Goeker M."/>
        </authorList>
    </citation>
    <scope>NUCLEOTIDE SEQUENCE [LARGE SCALE GENOMIC DNA]</scope>
    <source>
        <strain evidence="10 11">DSM 29487</strain>
    </source>
</reference>
<dbReference type="AlphaFoldDB" id="A0A4R3Z908"/>
<evidence type="ECO:0000256" key="2">
    <source>
        <dbReference type="ARBA" id="ARBA00006683"/>
    </source>
</evidence>
<feature type="transmembrane region" description="Helical" evidence="7">
    <location>
        <begin position="182"/>
        <end position="199"/>
    </location>
</feature>
<evidence type="ECO:0000313" key="10">
    <source>
        <dbReference type="EMBL" id="TCW02885.1"/>
    </source>
</evidence>
<dbReference type="EMBL" id="SMCQ01000001">
    <property type="protein sequence ID" value="TCW02885.1"/>
    <property type="molecule type" value="Genomic_DNA"/>
</dbReference>
<organism evidence="10 11">
    <name type="scientific">Longibaculum muris</name>
    <dbReference type="NCBI Taxonomy" id="1796628"/>
    <lineage>
        <taxon>Bacteria</taxon>
        <taxon>Bacillati</taxon>
        <taxon>Bacillota</taxon>
        <taxon>Erysipelotrichia</taxon>
        <taxon>Erysipelotrichales</taxon>
        <taxon>Coprobacillaceae</taxon>
        <taxon>Longibaculum</taxon>
    </lineage>
</organism>
<dbReference type="PANTHER" id="PTHR32309">
    <property type="entry name" value="TYROSINE-PROTEIN KINASE"/>
    <property type="match status" value="1"/>
</dbReference>
<evidence type="ECO:0000313" key="11">
    <source>
        <dbReference type="Proteomes" id="UP000295515"/>
    </source>
</evidence>
<keyword evidence="6 7" id="KW-0472">Membrane</keyword>
<name>A0A4R3Z908_9FIRM</name>
<evidence type="ECO:0000259" key="9">
    <source>
        <dbReference type="Pfam" id="PF13807"/>
    </source>
</evidence>
<evidence type="ECO:0000259" key="8">
    <source>
        <dbReference type="Pfam" id="PF02706"/>
    </source>
</evidence>
<sequence>MIDNEIVKNDEEIEINLGELFQLLKSKYKMIIISTLVCAIIAGIVTIFFISKKYESTARIYPKPEVTEGIVDYTQINANNLMVNNYVEMLKGNNIQSQVADKLDLTVAQIKGNVSIVNETNTQIIAITAKTNDPELSKKIVDQMVSTFKKEAKETLNINNITTVDQAEVATSPVSPSLKMNLVIGALLGAFASIGYLFIKFMLDTRIHNKEDAEKYLGVPCLGSIPYFED</sequence>
<keyword evidence="4 7" id="KW-0812">Transmembrane</keyword>
<keyword evidence="11" id="KW-1185">Reference proteome</keyword>
<dbReference type="RefSeq" id="WP_066445592.1">
    <property type="nucleotide sequence ID" value="NZ_DBGCPY010000067.1"/>
</dbReference>
<dbReference type="Pfam" id="PF02706">
    <property type="entry name" value="Wzz"/>
    <property type="match status" value="1"/>
</dbReference>
<comment type="caution">
    <text evidence="10">The sequence shown here is derived from an EMBL/GenBank/DDBJ whole genome shotgun (WGS) entry which is preliminary data.</text>
</comment>
<dbReference type="PANTHER" id="PTHR32309:SF13">
    <property type="entry name" value="FERRIC ENTEROBACTIN TRANSPORT PROTEIN FEPE"/>
    <property type="match status" value="1"/>
</dbReference>